<protein>
    <recommendedName>
        <fullName evidence="4">DUF4292 domain-containing protein</fullName>
    </recommendedName>
</protein>
<reference evidence="2 3" key="1">
    <citation type="submission" date="2023-12" db="EMBL/GenBank/DDBJ databases">
        <title>Novel species of the genus Arcicella isolated from rivers.</title>
        <authorList>
            <person name="Lu H."/>
        </authorList>
    </citation>
    <scope>NUCLEOTIDE SEQUENCE [LARGE SCALE GENOMIC DNA]</scope>
    <source>
        <strain evidence="2 3">DC2W</strain>
    </source>
</reference>
<gene>
    <name evidence="2" type="ORF">VB776_18225</name>
</gene>
<name>A0ABU5S8S6_9BACT</name>
<dbReference type="EMBL" id="JAYGIL010000026">
    <property type="protein sequence ID" value="MEA5404878.1"/>
    <property type="molecule type" value="Genomic_DNA"/>
</dbReference>
<accession>A0ABU5S8S6</accession>
<evidence type="ECO:0000313" key="3">
    <source>
        <dbReference type="Proteomes" id="UP001303899"/>
    </source>
</evidence>
<keyword evidence="3" id="KW-1185">Reference proteome</keyword>
<dbReference type="Proteomes" id="UP001303899">
    <property type="component" value="Unassembled WGS sequence"/>
</dbReference>
<comment type="caution">
    <text evidence="2">The sequence shown here is derived from an EMBL/GenBank/DDBJ whole genome shotgun (WGS) entry which is preliminary data.</text>
</comment>
<evidence type="ECO:0008006" key="4">
    <source>
        <dbReference type="Google" id="ProtNLM"/>
    </source>
</evidence>
<feature type="signal peptide" evidence="1">
    <location>
        <begin position="1"/>
        <end position="19"/>
    </location>
</feature>
<dbReference type="RefSeq" id="WP_323698313.1">
    <property type="nucleotide sequence ID" value="NZ_JAYGIL010000026.1"/>
</dbReference>
<evidence type="ECO:0000313" key="2">
    <source>
        <dbReference type="EMBL" id="MEA5404878.1"/>
    </source>
</evidence>
<proteinExistence type="predicted"/>
<organism evidence="2 3">
    <name type="scientific">Arcicella gelida</name>
    <dbReference type="NCBI Taxonomy" id="2984195"/>
    <lineage>
        <taxon>Bacteria</taxon>
        <taxon>Pseudomonadati</taxon>
        <taxon>Bacteroidota</taxon>
        <taxon>Cytophagia</taxon>
        <taxon>Cytophagales</taxon>
        <taxon>Flectobacillaceae</taxon>
        <taxon>Arcicella</taxon>
    </lineage>
</organism>
<keyword evidence="1" id="KW-0732">Signal</keyword>
<feature type="chain" id="PRO_5046944886" description="DUF4292 domain-containing protein" evidence="1">
    <location>
        <begin position="20"/>
        <end position="212"/>
    </location>
</feature>
<evidence type="ECO:0000256" key="1">
    <source>
        <dbReference type="SAM" id="SignalP"/>
    </source>
</evidence>
<sequence length="212" mass="24499">MKKSIIFLIYIFACTTAIGQISKQQTSLESIIKKASIISLPFTNLYVTTNKSIYLNTYEVNSFMKKGFKFLKNHDKAEVSILGSIKINDGYFYLIVDVESISPGAFLDEFLIILNKDGKITEQFLIYNEGDDSEYHYELKSDKSITIHTISTEKKEKLIVDRYNPNGPKERFYCKVINTQFQINNGKVIKIKESTPVYDYFIFNGESLEKQR</sequence>